<gene>
    <name evidence="2" type="ORF">BJ322DRAFT_1019815</name>
</gene>
<dbReference type="EMBL" id="WIUZ02000005">
    <property type="protein sequence ID" value="KAF9787391.1"/>
    <property type="molecule type" value="Genomic_DNA"/>
</dbReference>
<reference evidence="2" key="1">
    <citation type="journal article" date="2020" name="Nat. Commun.">
        <title>Large-scale genome sequencing of mycorrhizal fungi provides insights into the early evolution of symbiotic traits.</title>
        <authorList>
            <person name="Miyauchi S."/>
            <person name="Kiss E."/>
            <person name="Kuo A."/>
            <person name="Drula E."/>
            <person name="Kohler A."/>
            <person name="Sanchez-Garcia M."/>
            <person name="Morin E."/>
            <person name="Andreopoulos B."/>
            <person name="Barry K.W."/>
            <person name="Bonito G."/>
            <person name="Buee M."/>
            <person name="Carver A."/>
            <person name="Chen C."/>
            <person name="Cichocki N."/>
            <person name="Clum A."/>
            <person name="Culley D."/>
            <person name="Crous P.W."/>
            <person name="Fauchery L."/>
            <person name="Girlanda M."/>
            <person name="Hayes R.D."/>
            <person name="Keri Z."/>
            <person name="LaButti K."/>
            <person name="Lipzen A."/>
            <person name="Lombard V."/>
            <person name="Magnuson J."/>
            <person name="Maillard F."/>
            <person name="Murat C."/>
            <person name="Nolan M."/>
            <person name="Ohm R.A."/>
            <person name="Pangilinan J."/>
            <person name="Pereira M.F."/>
            <person name="Perotto S."/>
            <person name="Peter M."/>
            <person name="Pfister S."/>
            <person name="Riley R."/>
            <person name="Sitrit Y."/>
            <person name="Stielow J.B."/>
            <person name="Szollosi G."/>
            <person name="Zifcakova L."/>
            <person name="Stursova M."/>
            <person name="Spatafora J.W."/>
            <person name="Tedersoo L."/>
            <person name="Vaario L.M."/>
            <person name="Yamada A."/>
            <person name="Yan M."/>
            <person name="Wang P."/>
            <person name="Xu J."/>
            <person name="Bruns T."/>
            <person name="Baldrian P."/>
            <person name="Vilgalys R."/>
            <person name="Dunand C."/>
            <person name="Henrissat B."/>
            <person name="Grigoriev I.V."/>
            <person name="Hibbett D."/>
            <person name="Nagy L.G."/>
            <person name="Martin F.M."/>
        </authorList>
    </citation>
    <scope>NUCLEOTIDE SEQUENCE</scope>
    <source>
        <strain evidence="2">UH-Tt-Lm1</strain>
    </source>
</reference>
<keyword evidence="3" id="KW-1185">Reference proteome</keyword>
<dbReference type="AlphaFoldDB" id="A0A9P6HHL6"/>
<evidence type="ECO:0000313" key="3">
    <source>
        <dbReference type="Proteomes" id="UP000736335"/>
    </source>
</evidence>
<proteinExistence type="predicted"/>
<feature type="region of interest" description="Disordered" evidence="1">
    <location>
        <begin position="51"/>
        <end position="84"/>
    </location>
</feature>
<comment type="caution">
    <text evidence="2">The sequence shown here is derived from an EMBL/GenBank/DDBJ whole genome shotgun (WGS) entry which is preliminary data.</text>
</comment>
<evidence type="ECO:0000313" key="2">
    <source>
        <dbReference type="EMBL" id="KAF9787391.1"/>
    </source>
</evidence>
<reference evidence="2" key="2">
    <citation type="submission" date="2020-11" db="EMBL/GenBank/DDBJ databases">
        <authorList>
            <consortium name="DOE Joint Genome Institute"/>
            <person name="Kuo A."/>
            <person name="Miyauchi S."/>
            <person name="Kiss E."/>
            <person name="Drula E."/>
            <person name="Kohler A."/>
            <person name="Sanchez-Garcia M."/>
            <person name="Andreopoulos B."/>
            <person name="Barry K.W."/>
            <person name="Bonito G."/>
            <person name="Buee M."/>
            <person name="Carver A."/>
            <person name="Chen C."/>
            <person name="Cichocki N."/>
            <person name="Clum A."/>
            <person name="Culley D."/>
            <person name="Crous P.W."/>
            <person name="Fauchery L."/>
            <person name="Girlanda M."/>
            <person name="Hayes R."/>
            <person name="Keri Z."/>
            <person name="Labutti K."/>
            <person name="Lipzen A."/>
            <person name="Lombard V."/>
            <person name="Magnuson J."/>
            <person name="Maillard F."/>
            <person name="Morin E."/>
            <person name="Murat C."/>
            <person name="Nolan M."/>
            <person name="Ohm R."/>
            <person name="Pangilinan J."/>
            <person name="Pereira M."/>
            <person name="Perotto S."/>
            <person name="Peter M."/>
            <person name="Riley R."/>
            <person name="Sitrit Y."/>
            <person name="Stielow B."/>
            <person name="Szollosi G."/>
            <person name="Zifcakova L."/>
            <person name="Stursova M."/>
            <person name="Spatafora J.W."/>
            <person name="Tedersoo L."/>
            <person name="Vaario L.-M."/>
            <person name="Yamada A."/>
            <person name="Yan M."/>
            <person name="Wang P."/>
            <person name="Xu J."/>
            <person name="Bruns T."/>
            <person name="Baldrian P."/>
            <person name="Vilgalys R."/>
            <person name="Henrissat B."/>
            <person name="Grigoriev I.V."/>
            <person name="Hibbett D."/>
            <person name="Nagy L.G."/>
            <person name="Martin F.M."/>
        </authorList>
    </citation>
    <scope>NUCLEOTIDE SEQUENCE</scope>
    <source>
        <strain evidence="2">UH-Tt-Lm1</strain>
    </source>
</reference>
<accession>A0A9P6HHL6</accession>
<organism evidence="2 3">
    <name type="scientific">Thelephora terrestris</name>
    <dbReference type="NCBI Taxonomy" id="56493"/>
    <lineage>
        <taxon>Eukaryota</taxon>
        <taxon>Fungi</taxon>
        <taxon>Dikarya</taxon>
        <taxon>Basidiomycota</taxon>
        <taxon>Agaricomycotina</taxon>
        <taxon>Agaricomycetes</taxon>
        <taxon>Thelephorales</taxon>
        <taxon>Thelephoraceae</taxon>
        <taxon>Thelephora</taxon>
    </lineage>
</organism>
<sequence length="269" mass="29233">MSLSKYTLPCPVYLPSSGGYTSSRVISEPLHQRVFPFRRYSVEEDGRLVARTKNAGHTSPATLQSSSRDVSQASQEGSSRKQVDGATLSRLFQQLVPLMVDPPTFESRAAAICAAFDLDPTTSTEIIGSFKARLQADKAQGSILPVTSGPVGAPTPISIPVKHQRPFTSGLKGHTIWYTTESSLPLSSPPPSLPAISGTLYIHTDLSKDTKQTWLCNISCNWIEITTMENVKHPSIADRFLLLRSDGIPSWVTGANHAAIQSRKEKSGR</sequence>
<evidence type="ECO:0000256" key="1">
    <source>
        <dbReference type="SAM" id="MobiDB-lite"/>
    </source>
</evidence>
<dbReference type="Proteomes" id="UP000736335">
    <property type="component" value="Unassembled WGS sequence"/>
</dbReference>
<feature type="compositionally biased region" description="Polar residues" evidence="1">
    <location>
        <begin position="55"/>
        <end position="77"/>
    </location>
</feature>
<protein>
    <submittedName>
        <fullName evidence="2">Uncharacterized protein</fullName>
    </submittedName>
</protein>
<name>A0A9P6HHL6_9AGAM</name>